<evidence type="ECO:0000313" key="1">
    <source>
        <dbReference type="EMBL" id="KAF5781297.1"/>
    </source>
</evidence>
<evidence type="ECO:0000313" key="2">
    <source>
        <dbReference type="Proteomes" id="UP000215914"/>
    </source>
</evidence>
<reference evidence="1" key="1">
    <citation type="journal article" date="2017" name="Nature">
        <title>The sunflower genome provides insights into oil metabolism, flowering and Asterid evolution.</title>
        <authorList>
            <person name="Badouin H."/>
            <person name="Gouzy J."/>
            <person name="Grassa C.J."/>
            <person name="Murat F."/>
            <person name="Staton S.E."/>
            <person name="Cottret L."/>
            <person name="Lelandais-Briere C."/>
            <person name="Owens G.L."/>
            <person name="Carrere S."/>
            <person name="Mayjonade B."/>
            <person name="Legrand L."/>
            <person name="Gill N."/>
            <person name="Kane N.C."/>
            <person name="Bowers J.E."/>
            <person name="Hubner S."/>
            <person name="Bellec A."/>
            <person name="Berard A."/>
            <person name="Berges H."/>
            <person name="Blanchet N."/>
            <person name="Boniface M.C."/>
            <person name="Brunel D."/>
            <person name="Catrice O."/>
            <person name="Chaidir N."/>
            <person name="Claudel C."/>
            <person name="Donnadieu C."/>
            <person name="Faraut T."/>
            <person name="Fievet G."/>
            <person name="Helmstetter N."/>
            <person name="King M."/>
            <person name="Knapp S.J."/>
            <person name="Lai Z."/>
            <person name="Le Paslier M.C."/>
            <person name="Lippi Y."/>
            <person name="Lorenzon L."/>
            <person name="Mandel J.R."/>
            <person name="Marage G."/>
            <person name="Marchand G."/>
            <person name="Marquand E."/>
            <person name="Bret-Mestries E."/>
            <person name="Morien E."/>
            <person name="Nambeesan S."/>
            <person name="Nguyen T."/>
            <person name="Pegot-Espagnet P."/>
            <person name="Pouilly N."/>
            <person name="Raftis F."/>
            <person name="Sallet E."/>
            <person name="Schiex T."/>
            <person name="Thomas J."/>
            <person name="Vandecasteele C."/>
            <person name="Vares D."/>
            <person name="Vear F."/>
            <person name="Vautrin S."/>
            <person name="Crespi M."/>
            <person name="Mangin B."/>
            <person name="Burke J.M."/>
            <person name="Salse J."/>
            <person name="Munos S."/>
            <person name="Vincourt P."/>
            <person name="Rieseberg L.H."/>
            <person name="Langlade N.B."/>
        </authorList>
    </citation>
    <scope>NUCLEOTIDE SEQUENCE</scope>
    <source>
        <tissue evidence="1">Leaves</tissue>
    </source>
</reference>
<proteinExistence type="predicted"/>
<gene>
    <name evidence="1" type="ORF">HanXRQr2_Chr11g0481801</name>
</gene>
<dbReference type="Gramene" id="mRNA:HanXRQr2_Chr11g0481801">
    <property type="protein sequence ID" value="mRNA:HanXRQr2_Chr11g0481801"/>
    <property type="gene ID" value="HanXRQr2_Chr11g0481801"/>
</dbReference>
<dbReference type="EMBL" id="MNCJ02000326">
    <property type="protein sequence ID" value="KAF5781297.1"/>
    <property type="molecule type" value="Genomic_DNA"/>
</dbReference>
<keyword evidence="2" id="KW-1185">Reference proteome</keyword>
<reference evidence="1" key="2">
    <citation type="submission" date="2020-06" db="EMBL/GenBank/DDBJ databases">
        <title>Helianthus annuus Genome sequencing and assembly Release 2.</title>
        <authorList>
            <person name="Gouzy J."/>
            <person name="Langlade N."/>
            <person name="Munos S."/>
        </authorList>
    </citation>
    <scope>NUCLEOTIDE SEQUENCE</scope>
    <source>
        <tissue evidence="1">Leaves</tissue>
    </source>
</reference>
<organism evidence="1 2">
    <name type="scientific">Helianthus annuus</name>
    <name type="common">Common sunflower</name>
    <dbReference type="NCBI Taxonomy" id="4232"/>
    <lineage>
        <taxon>Eukaryota</taxon>
        <taxon>Viridiplantae</taxon>
        <taxon>Streptophyta</taxon>
        <taxon>Embryophyta</taxon>
        <taxon>Tracheophyta</taxon>
        <taxon>Spermatophyta</taxon>
        <taxon>Magnoliopsida</taxon>
        <taxon>eudicotyledons</taxon>
        <taxon>Gunneridae</taxon>
        <taxon>Pentapetalae</taxon>
        <taxon>asterids</taxon>
        <taxon>campanulids</taxon>
        <taxon>Asterales</taxon>
        <taxon>Asteraceae</taxon>
        <taxon>Asteroideae</taxon>
        <taxon>Heliantheae alliance</taxon>
        <taxon>Heliantheae</taxon>
        <taxon>Helianthus</taxon>
    </lineage>
</organism>
<dbReference type="AlphaFoldDB" id="A0A9K3MZA3"/>
<protein>
    <submittedName>
        <fullName evidence="1">Uncharacterized protein</fullName>
    </submittedName>
</protein>
<sequence>MYVNIPIVSYLPSPCILLNIYNIPVMIELSMMAFPCSISDSVSLYFHVGSFKICSSDAPRLVEPAFML</sequence>
<name>A0A9K3MZA3_HELAN</name>
<comment type="caution">
    <text evidence="1">The sequence shown here is derived from an EMBL/GenBank/DDBJ whole genome shotgun (WGS) entry which is preliminary data.</text>
</comment>
<dbReference type="Proteomes" id="UP000215914">
    <property type="component" value="Unassembled WGS sequence"/>
</dbReference>
<accession>A0A9K3MZA3</accession>